<reference evidence="1 2" key="1">
    <citation type="journal article" date="2022" name="Plant J.">
        <title>Chromosome-level genome of Camellia lanceoleosa provides a valuable resource for understanding genome evolution and self-incompatibility.</title>
        <authorList>
            <person name="Gong W."/>
            <person name="Xiao S."/>
            <person name="Wang L."/>
            <person name="Liao Z."/>
            <person name="Chang Y."/>
            <person name="Mo W."/>
            <person name="Hu G."/>
            <person name="Li W."/>
            <person name="Zhao G."/>
            <person name="Zhu H."/>
            <person name="Hu X."/>
            <person name="Ji K."/>
            <person name="Xiang X."/>
            <person name="Song Q."/>
            <person name="Yuan D."/>
            <person name="Jin S."/>
            <person name="Zhang L."/>
        </authorList>
    </citation>
    <scope>NUCLEOTIDE SEQUENCE [LARGE SCALE GENOMIC DNA]</scope>
    <source>
        <strain evidence="1">SQ_2022a</strain>
    </source>
</reference>
<sequence length="134" mass="14515">MNTAIDLASHGRSSSSSPNLASSAPLTPSLASLSCSSFLCFRPFEVSGDATPATYLNCQISILRCLVTRKLGLHIVDALLSLTTSQQIFAFTKSPPQNNDDWFNSRLSNSSSSPFERLFSACLIWSNGLQKTNH</sequence>
<gene>
    <name evidence="1" type="ORF">LOK49_LG08G02193</name>
</gene>
<name>A0ACC0GW69_9ERIC</name>
<protein>
    <submittedName>
        <fullName evidence="1">Uncharacterized protein</fullName>
    </submittedName>
</protein>
<accession>A0ACC0GW69</accession>
<comment type="caution">
    <text evidence="1">The sequence shown here is derived from an EMBL/GenBank/DDBJ whole genome shotgun (WGS) entry which is preliminary data.</text>
</comment>
<dbReference type="Proteomes" id="UP001060215">
    <property type="component" value="Chromosome 9"/>
</dbReference>
<organism evidence="1 2">
    <name type="scientific">Camellia lanceoleosa</name>
    <dbReference type="NCBI Taxonomy" id="1840588"/>
    <lineage>
        <taxon>Eukaryota</taxon>
        <taxon>Viridiplantae</taxon>
        <taxon>Streptophyta</taxon>
        <taxon>Embryophyta</taxon>
        <taxon>Tracheophyta</taxon>
        <taxon>Spermatophyta</taxon>
        <taxon>Magnoliopsida</taxon>
        <taxon>eudicotyledons</taxon>
        <taxon>Gunneridae</taxon>
        <taxon>Pentapetalae</taxon>
        <taxon>asterids</taxon>
        <taxon>Ericales</taxon>
        <taxon>Theaceae</taxon>
        <taxon>Camellia</taxon>
    </lineage>
</organism>
<keyword evidence="2" id="KW-1185">Reference proteome</keyword>
<dbReference type="EMBL" id="CM045766">
    <property type="protein sequence ID" value="KAI8005045.1"/>
    <property type="molecule type" value="Genomic_DNA"/>
</dbReference>
<proteinExistence type="predicted"/>
<evidence type="ECO:0000313" key="2">
    <source>
        <dbReference type="Proteomes" id="UP001060215"/>
    </source>
</evidence>
<evidence type="ECO:0000313" key="1">
    <source>
        <dbReference type="EMBL" id="KAI8005045.1"/>
    </source>
</evidence>